<organism evidence="1 2">
    <name type="scientific">Eimeria maxima</name>
    <name type="common">Coccidian parasite</name>
    <dbReference type="NCBI Taxonomy" id="5804"/>
    <lineage>
        <taxon>Eukaryota</taxon>
        <taxon>Sar</taxon>
        <taxon>Alveolata</taxon>
        <taxon>Apicomplexa</taxon>
        <taxon>Conoidasida</taxon>
        <taxon>Coccidia</taxon>
        <taxon>Eucoccidiorida</taxon>
        <taxon>Eimeriorina</taxon>
        <taxon>Eimeriidae</taxon>
        <taxon>Eimeria</taxon>
    </lineage>
</organism>
<dbReference type="AlphaFoldDB" id="U6M3N5"/>
<name>U6M3N5_EIMMA</name>
<dbReference type="RefSeq" id="XP_013334331.1">
    <property type="nucleotide sequence ID" value="XM_013478877.1"/>
</dbReference>
<gene>
    <name evidence="1" type="ORF">EMWEY_00010870</name>
</gene>
<evidence type="ECO:0000313" key="2">
    <source>
        <dbReference type="Proteomes" id="UP000030763"/>
    </source>
</evidence>
<reference evidence="1" key="2">
    <citation type="submission" date="2013-10" db="EMBL/GenBank/DDBJ databases">
        <authorList>
            <person name="Aslett M."/>
        </authorList>
    </citation>
    <scope>NUCLEOTIDE SEQUENCE [LARGE SCALE GENOMIC DNA]</scope>
    <source>
        <strain evidence="1">Weybridge</strain>
    </source>
</reference>
<dbReference type="Proteomes" id="UP000030763">
    <property type="component" value="Unassembled WGS sequence"/>
</dbReference>
<protein>
    <submittedName>
        <fullName evidence="1">Uncharacterized protein</fullName>
    </submittedName>
</protein>
<dbReference type="GeneID" id="25335073"/>
<sequence>MKIIILHLRAAGPNNAGADANAVVQVGKFIQVRASRRLEVADGSPFVYSLAIKGPVTVDDETARAMLLMLTKKETDFEATCKGQDLQRLFGLSPVAVGNNQPFFDVTLTVTRQALQLCTSLPSLEAPLVLQMNYNAFFVSLLAEEELDEREEDLRIRIHFPTYSHRKNMFELVTAEVFMPSEEARRSVYHIICFYRLQGKKGSFDRWARDLETGDYAFLKNKYARLWAETPWMVFSTVEGTAAQQEPVNAVSYAQQLLAEYQHENAARQQQ</sequence>
<dbReference type="EMBL" id="HG719357">
    <property type="protein sequence ID" value="CDJ57683.1"/>
    <property type="molecule type" value="Genomic_DNA"/>
</dbReference>
<evidence type="ECO:0000313" key="1">
    <source>
        <dbReference type="EMBL" id="CDJ57683.1"/>
    </source>
</evidence>
<reference evidence="1" key="1">
    <citation type="submission" date="2013-10" db="EMBL/GenBank/DDBJ databases">
        <title>Genomic analysis of the causative agents of coccidiosis in chickens.</title>
        <authorList>
            <person name="Reid A.J."/>
            <person name="Blake D."/>
            <person name="Billington K."/>
            <person name="Browne H."/>
            <person name="Dunn M."/>
            <person name="Hung S."/>
            <person name="Kawahara F."/>
            <person name="Miranda-Saavedra D."/>
            <person name="Mourier T."/>
            <person name="Nagra H."/>
            <person name="Otto T.D."/>
            <person name="Rawlings N."/>
            <person name="Sanchez A."/>
            <person name="Sanders M."/>
            <person name="Subramaniam C."/>
            <person name="Tay Y."/>
            <person name="Dear P."/>
            <person name="Doerig C."/>
            <person name="Gruber A."/>
            <person name="Parkinson J."/>
            <person name="Shirley M."/>
            <person name="Wan K.L."/>
            <person name="Berriman M."/>
            <person name="Tomley F."/>
            <person name="Pain A."/>
        </authorList>
    </citation>
    <scope>NUCLEOTIDE SEQUENCE [LARGE SCALE GENOMIC DNA]</scope>
    <source>
        <strain evidence="1">Weybridge</strain>
    </source>
</reference>
<proteinExistence type="predicted"/>
<accession>U6M3N5</accession>
<dbReference type="OrthoDB" id="365655at2759"/>
<dbReference type="VEuPathDB" id="ToxoDB:EMWEY_00010870"/>
<keyword evidence="2" id="KW-1185">Reference proteome</keyword>